<dbReference type="PROSITE" id="PS50889">
    <property type="entry name" value="S4"/>
    <property type="match status" value="1"/>
</dbReference>
<keyword evidence="3 5" id="KW-0694">RNA-binding</keyword>
<dbReference type="PIRSF" id="PIRSF038881">
    <property type="entry name" value="RNAbp_HP1423"/>
    <property type="match status" value="1"/>
</dbReference>
<protein>
    <submittedName>
        <fullName evidence="7">RNA-binding S4 domain-containing protein</fullName>
    </submittedName>
</protein>
<dbReference type="GO" id="GO:0006412">
    <property type="term" value="P:translation"/>
    <property type="evidence" value="ECO:0007669"/>
    <property type="project" value="UniProtKB-KW"/>
</dbReference>
<name>A0A537LSH4_9BACT</name>
<evidence type="ECO:0000259" key="6">
    <source>
        <dbReference type="SMART" id="SM00363"/>
    </source>
</evidence>
<keyword evidence="2" id="KW-0699">rRNA-binding</keyword>
<evidence type="ECO:0000256" key="4">
    <source>
        <dbReference type="ARBA" id="ARBA00022917"/>
    </source>
</evidence>
<proteinExistence type="predicted"/>
<dbReference type="SMART" id="SM00363">
    <property type="entry name" value="S4"/>
    <property type="match status" value="1"/>
</dbReference>
<evidence type="ECO:0000256" key="5">
    <source>
        <dbReference type="PROSITE-ProRule" id="PRU00182"/>
    </source>
</evidence>
<dbReference type="GO" id="GO:0019843">
    <property type="term" value="F:rRNA binding"/>
    <property type="evidence" value="ECO:0007669"/>
    <property type="project" value="UniProtKB-KW"/>
</dbReference>
<dbReference type="InterPro" id="IPR025490">
    <property type="entry name" value="RqcP"/>
</dbReference>
<evidence type="ECO:0000256" key="2">
    <source>
        <dbReference type="ARBA" id="ARBA00022730"/>
    </source>
</evidence>
<dbReference type="Pfam" id="PF01479">
    <property type="entry name" value="S4"/>
    <property type="match status" value="1"/>
</dbReference>
<reference evidence="7 8" key="1">
    <citation type="journal article" date="2019" name="Nat. Microbiol.">
        <title>Mediterranean grassland soil C-N compound turnover is dependent on rainfall and depth, and is mediated by genomically divergent microorganisms.</title>
        <authorList>
            <person name="Diamond S."/>
            <person name="Andeer P.F."/>
            <person name="Li Z."/>
            <person name="Crits-Christoph A."/>
            <person name="Burstein D."/>
            <person name="Anantharaman K."/>
            <person name="Lane K.R."/>
            <person name="Thomas B.C."/>
            <person name="Pan C."/>
            <person name="Northen T.R."/>
            <person name="Banfield J.F."/>
        </authorList>
    </citation>
    <scope>NUCLEOTIDE SEQUENCE [LARGE SCALE GENOMIC DNA]</scope>
    <source>
        <strain evidence="7">NP_5</strain>
    </source>
</reference>
<dbReference type="Gene3D" id="3.10.290.10">
    <property type="entry name" value="RNA-binding S4 domain"/>
    <property type="match status" value="1"/>
</dbReference>
<dbReference type="InterPro" id="IPR002942">
    <property type="entry name" value="S4_RNA-bd"/>
</dbReference>
<dbReference type="AlphaFoldDB" id="A0A537LSH4"/>
<comment type="caution">
    <text evidence="7">The sequence shown here is derived from an EMBL/GenBank/DDBJ whole genome shotgun (WGS) entry which is preliminary data.</text>
</comment>
<dbReference type="SUPFAM" id="SSF55174">
    <property type="entry name" value="Alpha-L RNA-binding motif"/>
    <property type="match status" value="1"/>
</dbReference>
<gene>
    <name evidence="7" type="ORF">E6H02_07405</name>
</gene>
<dbReference type="CDD" id="cd00165">
    <property type="entry name" value="S4"/>
    <property type="match status" value="1"/>
</dbReference>
<dbReference type="EMBL" id="VBAM01000261">
    <property type="protein sequence ID" value="TMJ10940.1"/>
    <property type="molecule type" value="Genomic_DNA"/>
</dbReference>
<dbReference type="InterPro" id="IPR036986">
    <property type="entry name" value="S4_RNA-bd_sf"/>
</dbReference>
<evidence type="ECO:0000313" key="8">
    <source>
        <dbReference type="Proteomes" id="UP000320393"/>
    </source>
</evidence>
<keyword evidence="1" id="KW-0820">tRNA-binding</keyword>
<dbReference type="GO" id="GO:0000049">
    <property type="term" value="F:tRNA binding"/>
    <property type="evidence" value="ECO:0007669"/>
    <property type="project" value="UniProtKB-KW"/>
</dbReference>
<sequence length="83" mass="9094">MRLDKFLQVSRLVRRRALANSLCHAGRVVLNGRPALPAAAVRPGDVIAIEVGARRIRARVRALPTSRQAGEESVEVLEDQALE</sequence>
<evidence type="ECO:0000256" key="3">
    <source>
        <dbReference type="ARBA" id="ARBA00022884"/>
    </source>
</evidence>
<feature type="domain" description="RNA-binding S4" evidence="6">
    <location>
        <begin position="1"/>
        <end position="61"/>
    </location>
</feature>
<dbReference type="Proteomes" id="UP000320393">
    <property type="component" value="Unassembled WGS sequence"/>
</dbReference>
<keyword evidence="4" id="KW-0648">Protein biosynthesis</keyword>
<evidence type="ECO:0000256" key="1">
    <source>
        <dbReference type="ARBA" id="ARBA00022555"/>
    </source>
</evidence>
<accession>A0A537LSH4</accession>
<evidence type="ECO:0000313" key="7">
    <source>
        <dbReference type="EMBL" id="TMJ10940.1"/>
    </source>
</evidence>
<organism evidence="7 8">
    <name type="scientific">Candidatus Segetimicrobium genomatis</name>
    <dbReference type="NCBI Taxonomy" id="2569760"/>
    <lineage>
        <taxon>Bacteria</taxon>
        <taxon>Bacillati</taxon>
        <taxon>Candidatus Sysuimicrobiota</taxon>
        <taxon>Candidatus Sysuimicrobiia</taxon>
        <taxon>Candidatus Sysuimicrobiales</taxon>
        <taxon>Candidatus Segetimicrobiaceae</taxon>
        <taxon>Candidatus Segetimicrobium</taxon>
    </lineage>
</organism>